<feature type="transmembrane region" description="Helical" evidence="2">
    <location>
        <begin position="1186"/>
        <end position="1206"/>
    </location>
</feature>
<dbReference type="PANTHER" id="PTHR38467:SF1">
    <property type="entry name" value="CONJUGATIVE TRANSFER: ASSEMBLY"/>
    <property type="match status" value="1"/>
</dbReference>
<dbReference type="Pfam" id="PF09676">
    <property type="entry name" value="TraV"/>
    <property type="match status" value="1"/>
</dbReference>
<dbReference type="PANTHER" id="PTHR38467">
    <property type="match status" value="1"/>
</dbReference>
<keyword evidence="5" id="KW-1185">Reference proteome</keyword>
<dbReference type="SUPFAM" id="SSF52540">
    <property type="entry name" value="P-loop containing nucleoside triphosphate hydrolases"/>
    <property type="match status" value="1"/>
</dbReference>
<keyword evidence="2" id="KW-0812">Transmembrane</keyword>
<evidence type="ECO:0000313" key="4">
    <source>
        <dbReference type="EMBL" id="KAG0289712.1"/>
    </source>
</evidence>
<evidence type="ECO:0000259" key="3">
    <source>
        <dbReference type="Pfam" id="PF19044"/>
    </source>
</evidence>
<feature type="transmembrane region" description="Helical" evidence="2">
    <location>
        <begin position="150"/>
        <end position="173"/>
    </location>
</feature>
<dbReference type="Pfam" id="PF19044">
    <property type="entry name" value="P-loop_TraG"/>
    <property type="match status" value="1"/>
</dbReference>
<accession>A0ABQ7K1V4</accession>
<name>A0ABQ7K1V4_9FUNG</name>
<evidence type="ECO:0000313" key="5">
    <source>
        <dbReference type="Proteomes" id="UP001194696"/>
    </source>
</evidence>
<sequence length="2066" mass="227997">MAMDAYFQPMVAHSSGAANIQYQQDGAYLYGPLRDHRPTTLPIVLERSKRIDYELFTAEEEKALMDMRDKHLRSQLREEQILQRKAFMNAVHRLDWPKIIRRGNEICVPVLASNEAADWKDHLTCYTDTRGNRYMELLTRTWSVDEYKYWLNRIVLVLIGMTAITVMLAYKVVTADEKIILRTPGIQDTVFSKNTIDQASFKALTLALSHAIGDINRGNYENQIKVLETWMSPEVATQLSIRIKQIVKKQLDEHEAGTQFFEFNPGPSSRDEYLFDPELKVHFVRGRMHFVNAAKDDVRPIVFTFKWQVANYLPKATEFYWEFGDVIKDSRYLEQLRPESIRERPTQGDQLKRVSVLVAISILMSSTWSQQVTTLASQDSNTGEALKSAAPAVAKVIGAATQKAKSKAKPFDPTAVHPAVAVRQPVQREINLPGVMRIEGAKELLSSNKRTIIATGQSLHTVYLSKNDSNLVVTPFPKPMVIFTKGLAMTHVEGNNVFVNIEETTNRPFMIWLKDEADSANVIGLQVTPKKSISAQLVTLVLEGKVGNSGAMTGPNDPRQTAIAEKLGHLAQGKKPQGYAVDDASGYSTVAKNALTIKPLRRFSSSNDDIWEYAITNASAAVAVVSKTDFCSGGTQGECDPSILAVSIFPVDTLAPGQRTRAYVVVAKGCSNGARKKSQNAMMVRGTVIENIADPKLRANNVLRGLPTNPRNTGLDDLKLAVDELKASNEKLLHKLASLEKRNDRQGARPEAGTIDLNTPLPNSTMGGASAAIPPLDMGHLKLPQDIADATLQPLAQSIEFEVARAQPKAILQEKALFRPDLTMPRGSGLGGILLTGIDAYVDTTGSRSKPNVTGSSASANLFTPFVAKVKGAAIMPNNWQNSTLTDCFVMGSAMGNLSSERAYLRAEGISCIAESGEIFEGVMDAVGFGEDGKAGIAGTVVSKQAGLLAAVGLAGCSVFRPVGQENFDCSGKNSTDPYCRSIRGVDRSTVDSIPDTRFDKPFDYMSYSRYHGDLDDGDTGGSDGKQAAKPQSIADQLPHEIWQPGPPIQGAPVRAAPVIQKIWINRYVDSNDKLHQPTEVYQEVVGARWPETPSDRTARVAKCANAVRRHRVKRQPATFKPSIAKGAVLMKQKLKNLLTYRLERIAAAAAMASTFSMSGALYPGFTQGQAATFITWFRANVLESGWIAALALVMLFGGIVGMFMGEQRGQKVFFTILICVSAAYLGGDQIINLITAQLPLTGGGDELEMFISSVFKTTPDGSILQVNLIVAPDFETPEIYRYRKDQGSEMVQELVKQRAELARAAATAEGALPELVMSNFKKLIISFAVPAKEVTPKNVTGFISSLDDFYAALKLSGFSDAKSLSPQELIGVYRQYGRIFEPYVPASALDPARELKNQVFTPADVFDFTPSRTIKLPGARCTAVVPKVYAEEAYLGVANLLIGSPFNEGMPKEGGGAQRIQLPHIISATVCLAKQEREHSRLVRALNSRKEMVMLLPEMLRLGEENSKVVNDLKYMKDRLDEHKDKYTKASLTYFIFSNEDSIEGDICLHRDITTIKNLLNCQGFEGAVVEDNVGVRWAQSLPLNYSRRIAERLDNEVDMPSSSASALLPVYGNWRGNANEKSSGSLFWTPRGEPFFFDPFKTNSNMNGSITAQPGAGKGVVANQMIIDNLAAGNFVAFVDSGNSYRKLCDLVGGEYITFDLANNTISLNPFSGLTAETFADEADTISGLMLKMACFMEPPTDWERTAMLEAVKAAWRDDDGRNADKKGIDSVVEALEHNAKQVSSFSRDFGLAETEKAARNLAAKLRAFSENSRRNSFFSGPSNLKSRKQFVVVELSGLSSDQHLMEVVLFYVLNCILGWVNNFPGRKFIGIDESWEILAKESAIDAVDGLYRKARKEGGGIWTITQSPLDYDGSDAGKAIKRATNWNLVLEQKADAIEELLHNKHWSRFANDPYFARMLRDTKTQKGKFSEIMIISDSGYEKVRHYLSPFMLMVYNTEQEERDAVFALMNQGVSAIEAVERVANNFVVSRRRWLERQVNHLINNEGYDAATLRREVDQILVDM</sequence>
<gene>
    <name evidence="4" type="ORF">BGZ96_006777</name>
</gene>
<dbReference type="Proteomes" id="UP001194696">
    <property type="component" value="Unassembled WGS sequence"/>
</dbReference>
<dbReference type="Gene3D" id="3.40.50.300">
    <property type="entry name" value="P-loop containing nucleotide triphosphate hydrolases"/>
    <property type="match status" value="1"/>
</dbReference>
<reference evidence="4 5" key="1">
    <citation type="journal article" date="2020" name="Fungal Divers.">
        <title>Resolving the Mortierellaceae phylogeny through synthesis of multi-gene phylogenetics and phylogenomics.</title>
        <authorList>
            <person name="Vandepol N."/>
            <person name="Liber J."/>
            <person name="Desiro A."/>
            <person name="Na H."/>
            <person name="Kennedy M."/>
            <person name="Barry K."/>
            <person name="Grigoriev I.V."/>
            <person name="Miller A.N."/>
            <person name="O'Donnell K."/>
            <person name="Stajich J.E."/>
            <person name="Bonito G."/>
        </authorList>
    </citation>
    <scope>NUCLEOTIDE SEQUENCE [LARGE SCALE GENOMIC DNA]</scope>
    <source>
        <strain evidence="4 5">AD045</strain>
    </source>
</reference>
<dbReference type="Gene3D" id="1.10.8.730">
    <property type="match status" value="1"/>
</dbReference>
<dbReference type="CDD" id="cd16430">
    <property type="entry name" value="TraB"/>
    <property type="match status" value="1"/>
</dbReference>
<dbReference type="EMBL" id="JAAAIM010000331">
    <property type="protein sequence ID" value="KAG0289712.1"/>
    <property type="molecule type" value="Genomic_DNA"/>
</dbReference>
<dbReference type="InterPro" id="IPR043964">
    <property type="entry name" value="P-loop_TraG"/>
</dbReference>
<feature type="domain" description="TraG P-loop" evidence="3">
    <location>
        <begin position="1645"/>
        <end position="2027"/>
    </location>
</feature>
<dbReference type="InterPro" id="IPR027417">
    <property type="entry name" value="P-loop_NTPase"/>
</dbReference>
<evidence type="ECO:0000256" key="2">
    <source>
        <dbReference type="SAM" id="Phobius"/>
    </source>
</evidence>
<keyword evidence="2" id="KW-1133">Transmembrane helix</keyword>
<dbReference type="InterPro" id="IPR053155">
    <property type="entry name" value="F-pilin_assembly_TraC"/>
</dbReference>
<protein>
    <recommendedName>
        <fullName evidence="3">TraG P-loop domain-containing protein</fullName>
    </recommendedName>
</protein>
<feature type="transmembrane region" description="Helical" evidence="2">
    <location>
        <begin position="1213"/>
        <end position="1232"/>
    </location>
</feature>
<comment type="caution">
    <text evidence="4">The sequence shown here is derived from an EMBL/GenBank/DDBJ whole genome shotgun (WGS) entry which is preliminary data.</text>
</comment>
<feature type="region of interest" description="Disordered" evidence="1">
    <location>
        <begin position="742"/>
        <end position="762"/>
    </location>
</feature>
<dbReference type="InterPro" id="IPR014118">
    <property type="entry name" value="T4SS_TraV"/>
</dbReference>
<keyword evidence="2" id="KW-0472">Membrane</keyword>
<proteinExistence type="predicted"/>
<organism evidence="4 5">
    <name type="scientific">Linnemannia gamsii</name>
    <dbReference type="NCBI Taxonomy" id="64522"/>
    <lineage>
        <taxon>Eukaryota</taxon>
        <taxon>Fungi</taxon>
        <taxon>Fungi incertae sedis</taxon>
        <taxon>Mucoromycota</taxon>
        <taxon>Mortierellomycotina</taxon>
        <taxon>Mortierellomycetes</taxon>
        <taxon>Mortierellales</taxon>
        <taxon>Mortierellaceae</taxon>
        <taxon>Linnemannia</taxon>
    </lineage>
</organism>
<evidence type="ECO:0000256" key="1">
    <source>
        <dbReference type="SAM" id="MobiDB-lite"/>
    </source>
</evidence>